<name>A0A7C3LUH9_9BACT</name>
<protein>
    <submittedName>
        <fullName evidence="1">Uncharacterized protein</fullName>
    </submittedName>
</protein>
<dbReference type="AlphaFoldDB" id="A0A7C3LUH9"/>
<gene>
    <name evidence="1" type="ORF">ENX03_02555</name>
</gene>
<proteinExistence type="predicted"/>
<comment type="caution">
    <text evidence="1">The sequence shown here is derived from an EMBL/GenBank/DDBJ whole genome shotgun (WGS) entry which is preliminary data.</text>
</comment>
<reference evidence="1" key="1">
    <citation type="journal article" date="2020" name="mSystems">
        <title>Genome- and Community-Level Interaction Insights into Carbon Utilization and Element Cycling Functions of Hydrothermarchaeota in Hydrothermal Sediment.</title>
        <authorList>
            <person name="Zhou Z."/>
            <person name="Liu Y."/>
            <person name="Xu W."/>
            <person name="Pan J."/>
            <person name="Luo Z.H."/>
            <person name="Li M."/>
        </authorList>
    </citation>
    <scope>NUCLEOTIDE SEQUENCE [LARGE SCALE GENOMIC DNA]</scope>
    <source>
        <strain evidence="1">SpSt-902</strain>
    </source>
</reference>
<dbReference type="EMBL" id="DTMM01000054">
    <property type="protein sequence ID" value="HFT92823.1"/>
    <property type="molecule type" value="Genomic_DNA"/>
</dbReference>
<sequence length="112" mass="12587">MFLFAREPENLTKPDVQAQETGGLNGGTAVFFIRSRPESFVDVRLDGIKILSRSLKGPGPVRIVIDHLASGWHRVTFRLARPDQYEFGEEKVFRIHVPGSISVLQKGVLEKE</sequence>
<organism evidence="1">
    <name type="scientific">Leptospirillum ferriphilum</name>
    <dbReference type="NCBI Taxonomy" id="178606"/>
    <lineage>
        <taxon>Bacteria</taxon>
        <taxon>Pseudomonadati</taxon>
        <taxon>Nitrospirota</taxon>
        <taxon>Nitrospiria</taxon>
        <taxon>Nitrospirales</taxon>
        <taxon>Nitrospiraceae</taxon>
        <taxon>Leptospirillum</taxon>
    </lineage>
</organism>
<accession>A0A7C3LUH9</accession>
<evidence type="ECO:0000313" key="1">
    <source>
        <dbReference type="EMBL" id="HFT92823.1"/>
    </source>
</evidence>